<sequence length="159" mass="17620">MGMMGSGKSMVGKTLSQQLGKPFIDLDSEIEQSVGKTISEIFENDGEEHFRNIESNQLQEYSDSVVACGGGIIVNEGNRTFIKNNGKAILLTASIPELSDRLSTSGNRPLLPENNIEETLTQLWLDRQLHYLDTAEFTIETDGKTPEKITEEILNQLDS</sequence>
<dbReference type="SUPFAM" id="SSF52540">
    <property type="entry name" value="P-loop containing nucleoside triphosphate hydrolases"/>
    <property type="match status" value="1"/>
</dbReference>
<dbReference type="GO" id="GO:0005829">
    <property type="term" value="C:cytosol"/>
    <property type="evidence" value="ECO:0007669"/>
    <property type="project" value="TreeGrafter"/>
</dbReference>
<name>A0A381N0Y8_9ZZZZ</name>
<evidence type="ECO:0008006" key="8">
    <source>
        <dbReference type="Google" id="ProtNLM"/>
    </source>
</evidence>
<dbReference type="CDD" id="cd00464">
    <property type="entry name" value="SK"/>
    <property type="match status" value="1"/>
</dbReference>
<dbReference type="PRINTS" id="PR01100">
    <property type="entry name" value="SHIKIMTKNASE"/>
</dbReference>
<evidence type="ECO:0000256" key="3">
    <source>
        <dbReference type="ARBA" id="ARBA00022741"/>
    </source>
</evidence>
<dbReference type="AlphaFoldDB" id="A0A381N0Y8"/>
<dbReference type="HAMAP" id="MF_00109">
    <property type="entry name" value="Shikimate_kinase"/>
    <property type="match status" value="1"/>
</dbReference>
<evidence type="ECO:0000256" key="1">
    <source>
        <dbReference type="ARBA" id="ARBA00022605"/>
    </source>
</evidence>
<dbReference type="InterPro" id="IPR027417">
    <property type="entry name" value="P-loop_NTPase"/>
</dbReference>
<dbReference type="GO" id="GO:0004765">
    <property type="term" value="F:shikimate kinase activity"/>
    <property type="evidence" value="ECO:0007669"/>
    <property type="project" value="TreeGrafter"/>
</dbReference>
<evidence type="ECO:0000256" key="5">
    <source>
        <dbReference type="ARBA" id="ARBA00022840"/>
    </source>
</evidence>
<dbReference type="EMBL" id="UINC01000059">
    <property type="protein sequence ID" value="SUZ48262.1"/>
    <property type="molecule type" value="Genomic_DNA"/>
</dbReference>
<reference evidence="7" key="1">
    <citation type="submission" date="2018-05" db="EMBL/GenBank/DDBJ databases">
        <authorList>
            <person name="Lanie J.A."/>
            <person name="Ng W.-L."/>
            <person name="Kazmierczak K.M."/>
            <person name="Andrzejewski T.M."/>
            <person name="Davidsen T.M."/>
            <person name="Wayne K.J."/>
            <person name="Tettelin H."/>
            <person name="Glass J.I."/>
            <person name="Rusch D."/>
            <person name="Podicherti R."/>
            <person name="Tsui H.-C.T."/>
            <person name="Winkler M.E."/>
        </authorList>
    </citation>
    <scope>NUCLEOTIDE SEQUENCE</scope>
</reference>
<evidence type="ECO:0000256" key="6">
    <source>
        <dbReference type="ARBA" id="ARBA00023141"/>
    </source>
</evidence>
<accession>A0A381N0Y8</accession>
<dbReference type="GO" id="GO:0008652">
    <property type="term" value="P:amino acid biosynthetic process"/>
    <property type="evidence" value="ECO:0007669"/>
    <property type="project" value="UniProtKB-KW"/>
</dbReference>
<dbReference type="GO" id="GO:0005524">
    <property type="term" value="F:ATP binding"/>
    <property type="evidence" value="ECO:0007669"/>
    <property type="project" value="UniProtKB-KW"/>
</dbReference>
<dbReference type="InterPro" id="IPR031322">
    <property type="entry name" value="Shikimate/glucono_kinase"/>
</dbReference>
<gene>
    <name evidence="7" type="ORF">METZ01_LOCUS1116</name>
</gene>
<organism evidence="7">
    <name type="scientific">marine metagenome</name>
    <dbReference type="NCBI Taxonomy" id="408172"/>
    <lineage>
        <taxon>unclassified sequences</taxon>
        <taxon>metagenomes</taxon>
        <taxon>ecological metagenomes</taxon>
    </lineage>
</organism>
<dbReference type="PANTHER" id="PTHR21087">
    <property type="entry name" value="SHIKIMATE KINASE"/>
    <property type="match status" value="1"/>
</dbReference>
<keyword evidence="3" id="KW-0547">Nucleotide-binding</keyword>
<dbReference type="PANTHER" id="PTHR21087:SF16">
    <property type="entry name" value="SHIKIMATE KINASE 1, CHLOROPLASTIC"/>
    <property type="match status" value="1"/>
</dbReference>
<proteinExistence type="inferred from homology"/>
<protein>
    <recommendedName>
        <fullName evidence="8">Shikimate kinase</fullName>
    </recommendedName>
</protein>
<evidence type="ECO:0000256" key="4">
    <source>
        <dbReference type="ARBA" id="ARBA00022777"/>
    </source>
</evidence>
<evidence type="ECO:0000313" key="7">
    <source>
        <dbReference type="EMBL" id="SUZ48262.1"/>
    </source>
</evidence>
<keyword evidence="1" id="KW-0028">Amino-acid biosynthesis</keyword>
<keyword evidence="4" id="KW-0418">Kinase</keyword>
<keyword evidence="2" id="KW-0808">Transferase</keyword>
<keyword evidence="5" id="KW-0067">ATP-binding</keyword>
<dbReference type="Pfam" id="PF01202">
    <property type="entry name" value="SKI"/>
    <property type="match status" value="1"/>
</dbReference>
<dbReference type="Gene3D" id="3.40.50.300">
    <property type="entry name" value="P-loop containing nucleotide triphosphate hydrolases"/>
    <property type="match status" value="1"/>
</dbReference>
<keyword evidence="6" id="KW-0057">Aromatic amino acid biosynthesis</keyword>
<evidence type="ECO:0000256" key="2">
    <source>
        <dbReference type="ARBA" id="ARBA00022679"/>
    </source>
</evidence>
<dbReference type="GO" id="GO:0009073">
    <property type="term" value="P:aromatic amino acid family biosynthetic process"/>
    <property type="evidence" value="ECO:0007669"/>
    <property type="project" value="UniProtKB-KW"/>
</dbReference>
<dbReference type="InterPro" id="IPR000623">
    <property type="entry name" value="Shikimate_kinase/TSH1"/>
</dbReference>